<evidence type="ECO:0000259" key="11">
    <source>
        <dbReference type="SMART" id="SM00387"/>
    </source>
</evidence>
<dbReference type="SMART" id="SM00387">
    <property type="entry name" value="HATPase_c"/>
    <property type="match status" value="1"/>
</dbReference>
<dbReference type="GO" id="GO:0051082">
    <property type="term" value="F:unfolded protein binding"/>
    <property type="evidence" value="ECO:0007669"/>
    <property type="project" value="InterPro"/>
</dbReference>
<name>A0A2P6VN17_9CHLO</name>
<feature type="binding site" evidence="7">
    <location>
        <position position="86"/>
    </location>
    <ligand>
        <name>ATP</name>
        <dbReference type="ChEBI" id="CHEBI:30616"/>
    </ligand>
</feature>
<dbReference type="InterPro" id="IPR001404">
    <property type="entry name" value="Hsp90_fam"/>
</dbReference>
<evidence type="ECO:0000256" key="3">
    <source>
        <dbReference type="ARBA" id="ARBA00022490"/>
    </source>
</evidence>
<dbReference type="HAMAP" id="MF_00505">
    <property type="entry name" value="HSP90"/>
    <property type="match status" value="1"/>
</dbReference>
<dbReference type="Gene3D" id="3.40.50.11260">
    <property type="match status" value="1"/>
</dbReference>
<keyword evidence="8" id="KW-0175">Coiled coil</keyword>
<feature type="region of interest" description="Disordered" evidence="9">
    <location>
        <begin position="780"/>
        <end position="824"/>
    </location>
</feature>
<feature type="binding site" evidence="7">
    <location>
        <begin position="154"/>
        <end position="155"/>
    </location>
    <ligand>
        <name>ATP</name>
        <dbReference type="ChEBI" id="CHEBI:30616"/>
    </ligand>
</feature>
<evidence type="ECO:0000256" key="7">
    <source>
        <dbReference type="PIRSR" id="PIRSR002583-1"/>
    </source>
</evidence>
<dbReference type="GO" id="GO:0016887">
    <property type="term" value="F:ATP hydrolysis activity"/>
    <property type="evidence" value="ECO:0007669"/>
    <property type="project" value="InterPro"/>
</dbReference>
<feature type="compositionally biased region" description="Low complexity" evidence="9">
    <location>
        <begin position="801"/>
        <end position="822"/>
    </location>
</feature>
<feature type="region of interest" description="Disordered" evidence="9">
    <location>
        <begin position="268"/>
        <end position="323"/>
    </location>
</feature>
<feature type="signal peptide" evidence="10">
    <location>
        <begin position="1"/>
        <end position="22"/>
    </location>
</feature>
<feature type="domain" description="Histidine kinase/HSP90-like ATPase" evidence="11">
    <location>
        <begin position="79"/>
        <end position="236"/>
    </location>
</feature>
<dbReference type="InterPro" id="IPR019805">
    <property type="entry name" value="Heat_shock_protein_90_CS"/>
</dbReference>
<accession>A0A2P6VN17</accession>
<comment type="similarity">
    <text evidence="2">Belongs to the heat shock protein 90 family.</text>
</comment>
<evidence type="ECO:0000256" key="6">
    <source>
        <dbReference type="ARBA" id="ARBA00023186"/>
    </source>
</evidence>
<dbReference type="InterPro" id="IPR020568">
    <property type="entry name" value="Ribosomal_Su5_D2-typ_SF"/>
</dbReference>
<feature type="chain" id="PRO_5015178376" evidence="10">
    <location>
        <begin position="23"/>
        <end position="844"/>
    </location>
</feature>
<dbReference type="FunFam" id="3.40.50.11260:FF:000001">
    <property type="entry name" value="Heat shock protein 90 alpha"/>
    <property type="match status" value="1"/>
</dbReference>
<dbReference type="GO" id="GO:0140662">
    <property type="term" value="F:ATP-dependent protein folding chaperone"/>
    <property type="evidence" value="ECO:0007669"/>
    <property type="project" value="InterPro"/>
</dbReference>
<dbReference type="PROSITE" id="PS00298">
    <property type="entry name" value="HSP90"/>
    <property type="match status" value="1"/>
</dbReference>
<organism evidence="12 13">
    <name type="scientific">Micractinium conductrix</name>
    <dbReference type="NCBI Taxonomy" id="554055"/>
    <lineage>
        <taxon>Eukaryota</taxon>
        <taxon>Viridiplantae</taxon>
        <taxon>Chlorophyta</taxon>
        <taxon>core chlorophytes</taxon>
        <taxon>Trebouxiophyceae</taxon>
        <taxon>Chlorellales</taxon>
        <taxon>Chlorellaceae</taxon>
        <taxon>Chlorella clade</taxon>
        <taxon>Micractinium</taxon>
    </lineage>
</organism>
<keyword evidence="13" id="KW-1185">Reference proteome</keyword>
<keyword evidence="6" id="KW-0143">Chaperone</keyword>
<evidence type="ECO:0000256" key="4">
    <source>
        <dbReference type="ARBA" id="ARBA00022741"/>
    </source>
</evidence>
<dbReference type="NCBIfam" id="NF003555">
    <property type="entry name" value="PRK05218.1"/>
    <property type="match status" value="1"/>
</dbReference>
<proteinExistence type="inferred from homology"/>
<dbReference type="SUPFAM" id="SSF54211">
    <property type="entry name" value="Ribosomal protein S5 domain 2-like"/>
    <property type="match status" value="1"/>
</dbReference>
<dbReference type="FunFam" id="1.20.120.790:FF:000001">
    <property type="entry name" value="Heat shock protein 90 alpha"/>
    <property type="match status" value="1"/>
</dbReference>
<dbReference type="PRINTS" id="PR00775">
    <property type="entry name" value="HEATSHOCK90"/>
</dbReference>
<dbReference type="Pfam" id="PF00183">
    <property type="entry name" value="HSP90"/>
    <property type="match status" value="1"/>
</dbReference>
<sequence>MARRQALLLLLAAACALHGVIATPEEPATPEATLEAEVPPAVATPAAKDRQFRSGAETRPFQAEVSRMMDIIIHSLYSNKDIFLRELISNAADALDKIRFLAITDKSQLGEGDASKLEIRLSVDKDKKMISIRDRGVGMTKEELVNNLGTIARSGTSAFLEQMQKGGDLNLIGQFGVGFYSVYLVADYVEVVTKHNDDKQYIWESKADGSYAISEDAEGEPLGRGTQINIYLKDTAMEYLSEDKLKELVQRYSEFINFPILMLETRTESKEVPVEGEDAAEEKPAEEQSEQEKQKAEEAKEGETVEVDDEDEEEEKKPKTKTVTETITEWKALNDNQALWLRPPGNVSDEEYAKFYKALSKREWEEPLAHTHFKAEGDVEFKAVMFVPPTAPQDLYDNYYGKKPSVKLYVRRVFISDSFEDLLPKWLSFLVGLVDSDTMPLNVSREMLQLHEGLKVIKKKLVRKAIDMIKKLADAEVKAQKEAEEKKEEEAKEEEAGEEKKKAEEAAQAYGKFYSAFGKSLKMGIIEDTSNRRRLLPLLRFYSSKSPDKLASLADYVGRMKEGQKHIYYLVGGSKDEVASSPFVEALEEKGYEVLYMTDPLDEYVMQNVQEFEDKEFANVSKEDLKLAGKDEDEKKREKKQKEEFKPLAKWWQEALGSGAVGAVKVSKRLASTPCVVVSSKYGWSATMERIARSQTLGDNERAKWMRGQRSLEINPRHPLIKEMKAQHEANPESPELKEHAALLFQTCMLESGFVLDDQKDFNTRVFRLLAKDMKVEDLNVPREEPGAEDAEEEAEEEGPPKAVEGSAEAADADAEPAAAAEGVKVQEITLDSAGGTEEVKIEL</sequence>
<feature type="coiled-coil region" evidence="8">
    <location>
        <begin position="469"/>
        <end position="509"/>
    </location>
</feature>
<keyword evidence="5 7" id="KW-0067">ATP-binding</keyword>
<evidence type="ECO:0000256" key="10">
    <source>
        <dbReference type="SAM" id="SignalP"/>
    </source>
</evidence>
<dbReference type="Gene3D" id="3.30.565.10">
    <property type="entry name" value="Histidine kinase-like ATPase, C-terminal domain"/>
    <property type="match status" value="1"/>
</dbReference>
<keyword evidence="4 7" id="KW-0547">Nucleotide-binding</keyword>
<gene>
    <name evidence="12" type="ORF">C2E20_1613</name>
</gene>
<feature type="binding site" evidence="7">
    <location>
        <position position="445"/>
    </location>
    <ligand>
        <name>ATP</name>
        <dbReference type="ChEBI" id="CHEBI:30616"/>
    </ligand>
</feature>
<evidence type="ECO:0000256" key="2">
    <source>
        <dbReference type="ARBA" id="ARBA00008239"/>
    </source>
</evidence>
<dbReference type="CDD" id="cd16927">
    <property type="entry name" value="HATPase_Hsp90-like"/>
    <property type="match status" value="1"/>
</dbReference>
<feature type="binding site" evidence="7">
    <location>
        <position position="90"/>
    </location>
    <ligand>
        <name>ATP</name>
        <dbReference type="ChEBI" id="CHEBI:30616"/>
    </ligand>
</feature>
<evidence type="ECO:0000256" key="8">
    <source>
        <dbReference type="SAM" id="Coils"/>
    </source>
</evidence>
<dbReference type="SUPFAM" id="SSF55874">
    <property type="entry name" value="ATPase domain of HSP90 chaperone/DNA topoisomerase II/histidine kinase"/>
    <property type="match status" value="1"/>
</dbReference>
<evidence type="ECO:0000256" key="9">
    <source>
        <dbReference type="SAM" id="MobiDB-lite"/>
    </source>
</evidence>
<feature type="binding site" evidence="7">
    <location>
        <position position="226"/>
    </location>
    <ligand>
        <name>ATP</name>
        <dbReference type="ChEBI" id="CHEBI:30616"/>
    </ligand>
</feature>
<keyword evidence="3" id="KW-0963">Cytoplasm</keyword>
<feature type="compositionally biased region" description="Acidic residues" evidence="9">
    <location>
        <begin position="787"/>
        <end position="798"/>
    </location>
</feature>
<dbReference type="AlphaFoldDB" id="A0A2P6VN17"/>
<dbReference type="EMBL" id="LHPF02000002">
    <property type="protein sequence ID" value="PSC75445.1"/>
    <property type="molecule type" value="Genomic_DNA"/>
</dbReference>
<dbReference type="InterPro" id="IPR036890">
    <property type="entry name" value="HATPase_C_sf"/>
</dbReference>
<dbReference type="Proteomes" id="UP000239649">
    <property type="component" value="Unassembled WGS sequence"/>
</dbReference>
<evidence type="ECO:0000256" key="1">
    <source>
        <dbReference type="ARBA" id="ARBA00004496"/>
    </source>
</evidence>
<dbReference type="GO" id="GO:0005524">
    <property type="term" value="F:ATP binding"/>
    <property type="evidence" value="ECO:0007669"/>
    <property type="project" value="UniProtKB-KW"/>
</dbReference>
<dbReference type="InterPro" id="IPR020575">
    <property type="entry name" value="Hsp90_N"/>
</dbReference>
<feature type="binding site" evidence="7">
    <location>
        <begin position="174"/>
        <end position="179"/>
    </location>
    <ligand>
        <name>ATP</name>
        <dbReference type="ChEBI" id="CHEBI:30616"/>
    </ligand>
</feature>
<feature type="binding site" evidence="7">
    <location>
        <position position="147"/>
    </location>
    <ligand>
        <name>ATP</name>
        <dbReference type="ChEBI" id="CHEBI:30616"/>
    </ligand>
</feature>
<dbReference type="Gene3D" id="3.30.230.80">
    <property type="match status" value="1"/>
</dbReference>
<feature type="compositionally biased region" description="Acidic residues" evidence="9">
    <location>
        <begin position="304"/>
        <end position="314"/>
    </location>
</feature>
<evidence type="ECO:0000256" key="5">
    <source>
        <dbReference type="ARBA" id="ARBA00022840"/>
    </source>
</evidence>
<evidence type="ECO:0000313" key="13">
    <source>
        <dbReference type="Proteomes" id="UP000239649"/>
    </source>
</evidence>
<dbReference type="PIRSF" id="PIRSF002583">
    <property type="entry name" value="Hsp90"/>
    <property type="match status" value="1"/>
</dbReference>
<dbReference type="Gene3D" id="1.20.120.790">
    <property type="entry name" value="Heat shock protein 90, C-terminal domain"/>
    <property type="match status" value="1"/>
</dbReference>
<dbReference type="GO" id="GO:0005737">
    <property type="term" value="C:cytoplasm"/>
    <property type="evidence" value="ECO:0007669"/>
    <property type="project" value="UniProtKB-SubCell"/>
</dbReference>
<dbReference type="InterPro" id="IPR037196">
    <property type="entry name" value="HSP90_C"/>
</dbReference>
<dbReference type="InterPro" id="IPR003594">
    <property type="entry name" value="HATPase_dom"/>
</dbReference>
<feature type="binding site" evidence="7">
    <location>
        <position position="134"/>
    </location>
    <ligand>
        <name>ATP</name>
        <dbReference type="ChEBI" id="CHEBI:30616"/>
    </ligand>
</feature>
<dbReference type="SUPFAM" id="SSF110942">
    <property type="entry name" value="HSP90 C-terminal domain"/>
    <property type="match status" value="1"/>
</dbReference>
<dbReference type="PROSITE" id="PS51257">
    <property type="entry name" value="PROKAR_LIPOPROTEIN"/>
    <property type="match status" value="1"/>
</dbReference>
<dbReference type="STRING" id="554055.A0A2P6VN17"/>
<keyword evidence="10" id="KW-0732">Signal</keyword>
<dbReference type="PANTHER" id="PTHR11528">
    <property type="entry name" value="HEAT SHOCK PROTEIN 90 FAMILY MEMBER"/>
    <property type="match status" value="1"/>
</dbReference>
<feature type="compositionally biased region" description="Basic and acidic residues" evidence="9">
    <location>
        <begin position="281"/>
        <end position="303"/>
    </location>
</feature>
<evidence type="ECO:0000313" key="12">
    <source>
        <dbReference type="EMBL" id="PSC75445.1"/>
    </source>
</evidence>
<comment type="subcellular location">
    <subcellularLocation>
        <location evidence="1">Cytoplasm</location>
    </subcellularLocation>
</comment>
<reference evidence="12 13" key="1">
    <citation type="journal article" date="2018" name="Plant J.">
        <title>Genome sequences of Chlorella sorokiniana UTEX 1602 and Micractinium conductrix SAG 241.80: implications to maltose excretion by a green alga.</title>
        <authorList>
            <person name="Arriola M.B."/>
            <person name="Velmurugan N."/>
            <person name="Zhang Y."/>
            <person name="Plunkett M.H."/>
            <person name="Hondzo H."/>
            <person name="Barney B.M."/>
        </authorList>
    </citation>
    <scope>NUCLEOTIDE SEQUENCE [LARGE SCALE GENOMIC DNA]</scope>
    <source>
        <strain evidence="12 13">SAG 241.80</strain>
    </source>
</reference>
<comment type="caution">
    <text evidence="12">The sequence shown here is derived from an EMBL/GenBank/DDBJ whole genome shotgun (WGS) entry which is preliminary data.</text>
</comment>
<dbReference type="OrthoDB" id="28737at2759"/>
<protein>
    <submittedName>
        <fullName evidence="12">Endoplasmin-like protein</fullName>
    </submittedName>
</protein>
<dbReference type="Pfam" id="PF13589">
    <property type="entry name" value="HATPase_c_3"/>
    <property type="match status" value="1"/>
</dbReference>
<feature type="binding site" evidence="7">
    <location>
        <position position="139"/>
    </location>
    <ligand>
        <name>ATP</name>
        <dbReference type="ChEBI" id="CHEBI:30616"/>
    </ligand>
</feature>
<dbReference type="FunFam" id="3.30.565.10:FF:000005">
    <property type="entry name" value="Heat shock protein 90"/>
    <property type="match status" value="1"/>
</dbReference>